<dbReference type="GO" id="GO:0000151">
    <property type="term" value="C:ubiquitin ligase complex"/>
    <property type="evidence" value="ECO:0007669"/>
    <property type="project" value="TreeGrafter"/>
</dbReference>
<dbReference type="GO" id="GO:0030332">
    <property type="term" value="F:cyclin binding"/>
    <property type="evidence" value="ECO:0007669"/>
    <property type="project" value="TreeGrafter"/>
</dbReference>
<reference evidence="2 3" key="1">
    <citation type="journal article" date="2019" name="Mol. Biol. Evol.">
        <title>Blast fungal genomes show frequent chromosomal changes, gene gains and losses, and effector gene turnover.</title>
        <authorList>
            <person name="Gomez Luciano L.B."/>
            <person name="Jason Tsai I."/>
            <person name="Chuma I."/>
            <person name="Tosa Y."/>
            <person name="Chen Y.H."/>
            <person name="Li J.Y."/>
            <person name="Li M.Y."/>
            <person name="Jade Lu M.Y."/>
            <person name="Nakayashiki H."/>
            <person name="Li W.H."/>
        </authorList>
    </citation>
    <scope>NUCLEOTIDE SEQUENCE [LARGE SCALE GENOMIC DNA]</scope>
    <source>
        <strain evidence="2">MZ5-1-6</strain>
    </source>
</reference>
<protein>
    <recommendedName>
        <fullName evidence="4">Ubiquitin-conjugating enzyme E2C-binding protein</fullName>
    </recommendedName>
</protein>
<accession>A0A4P7NLE8</accession>
<dbReference type="GO" id="GO:0005829">
    <property type="term" value="C:cytosol"/>
    <property type="evidence" value="ECO:0007669"/>
    <property type="project" value="TreeGrafter"/>
</dbReference>
<feature type="region of interest" description="Disordered" evidence="1">
    <location>
        <begin position="168"/>
        <end position="188"/>
    </location>
</feature>
<dbReference type="Proteomes" id="UP000294847">
    <property type="component" value="Chromosome 5"/>
</dbReference>
<gene>
    <name evidence="2" type="ORF">PoMZ_11881</name>
</gene>
<dbReference type="GO" id="GO:0000209">
    <property type="term" value="P:protein polyubiquitination"/>
    <property type="evidence" value="ECO:0007669"/>
    <property type="project" value="TreeGrafter"/>
</dbReference>
<evidence type="ECO:0008006" key="4">
    <source>
        <dbReference type="Google" id="ProtNLM"/>
    </source>
</evidence>
<dbReference type="EMBL" id="CP034208">
    <property type="protein sequence ID" value="QBZ62991.1"/>
    <property type="molecule type" value="Genomic_DNA"/>
</dbReference>
<evidence type="ECO:0000313" key="3">
    <source>
        <dbReference type="Proteomes" id="UP000294847"/>
    </source>
</evidence>
<dbReference type="GO" id="GO:0006513">
    <property type="term" value="P:protein monoubiquitination"/>
    <property type="evidence" value="ECO:0007669"/>
    <property type="project" value="TreeGrafter"/>
</dbReference>
<dbReference type="GO" id="GO:0031624">
    <property type="term" value="F:ubiquitin conjugating enzyme binding"/>
    <property type="evidence" value="ECO:0007669"/>
    <property type="project" value="TreeGrafter"/>
</dbReference>
<dbReference type="PANTHER" id="PTHR31531">
    <property type="entry name" value="E3 UBIQUITIN-PROTEIN LIGASE E3D FAMILY MEMBER"/>
    <property type="match status" value="1"/>
</dbReference>
<dbReference type="InterPro" id="IPR019193">
    <property type="entry name" value="UBQ-conj_enz_E2-bd_prot"/>
</dbReference>
<evidence type="ECO:0000313" key="2">
    <source>
        <dbReference type="EMBL" id="QBZ62991.1"/>
    </source>
</evidence>
<name>A0A4P7NLE8_PYROR</name>
<dbReference type="PANTHER" id="PTHR31531:SF2">
    <property type="entry name" value="E3 UBIQUITIN-PROTEIN LIGASE E3D"/>
    <property type="match status" value="1"/>
</dbReference>
<dbReference type="GO" id="GO:0043161">
    <property type="term" value="P:proteasome-mediated ubiquitin-dependent protein catabolic process"/>
    <property type="evidence" value="ECO:0007669"/>
    <property type="project" value="TreeGrafter"/>
</dbReference>
<dbReference type="GO" id="GO:0051865">
    <property type="term" value="P:protein autoubiquitination"/>
    <property type="evidence" value="ECO:0007669"/>
    <property type="project" value="TreeGrafter"/>
</dbReference>
<sequence length="430" mass="46440">MTDNFSIYAELLPNIRQVSVVASLPSPCDSSTRALLLSNGSRIHVTHHDDSRLLELPAAVVQGGGGSPATLPLKPAADNGCKLTWRFPLDLAYSASAAPQGAIATGGGAGSSVPWEAVNIAGGSTVLCRGCKAVLVPGERIKEWKDLPSANWAEMMEFWHCHKPDDHDAEDGHRHHGHDYDDHRIKGGDKADEQTLAGRGYGANSSIQAQRGVGFVDLMTFLFAEDECRGVEISPREDVDASSAVRFLPAKCAECHTKIGHFSIRSPAVTLYKWQLLLDSGKNKNDNPPSAVQCLAASLLANVARSGSSKSLIIPMTGILSGDDQDATKRDRALHTWILNSTISYTSTLGNTTKTPAVKLLFKVIGEEEADKMLESFSSDVQDVSLSEETLECVIDALERSNKIIPASDRNFQGWTVGLSDRWDSGKHWP</sequence>
<dbReference type="AlphaFoldDB" id="A0A4P7NLE8"/>
<evidence type="ECO:0000256" key="1">
    <source>
        <dbReference type="SAM" id="MobiDB-lite"/>
    </source>
</evidence>
<proteinExistence type="predicted"/>
<organism evidence="2 3">
    <name type="scientific">Pyricularia oryzae</name>
    <name type="common">Rice blast fungus</name>
    <name type="synonym">Magnaporthe oryzae</name>
    <dbReference type="NCBI Taxonomy" id="318829"/>
    <lineage>
        <taxon>Eukaryota</taxon>
        <taxon>Fungi</taxon>
        <taxon>Dikarya</taxon>
        <taxon>Ascomycota</taxon>
        <taxon>Pezizomycotina</taxon>
        <taxon>Sordariomycetes</taxon>
        <taxon>Sordariomycetidae</taxon>
        <taxon>Magnaporthales</taxon>
        <taxon>Pyriculariaceae</taxon>
        <taxon>Pyricularia</taxon>
    </lineage>
</organism>
<dbReference type="GO" id="GO:0061630">
    <property type="term" value="F:ubiquitin protein ligase activity"/>
    <property type="evidence" value="ECO:0007669"/>
    <property type="project" value="TreeGrafter"/>
</dbReference>
<dbReference type="GO" id="GO:0005634">
    <property type="term" value="C:nucleus"/>
    <property type="evidence" value="ECO:0007669"/>
    <property type="project" value="TreeGrafter"/>
</dbReference>
<dbReference type="Pfam" id="PF09814">
    <property type="entry name" value="HECT_2"/>
    <property type="match status" value="1"/>
</dbReference>